<gene>
    <name evidence="1" type="ORF">K444DRAFT_364206</name>
</gene>
<dbReference type="EMBL" id="KZ613786">
    <property type="protein sequence ID" value="PMD61139.1"/>
    <property type="molecule type" value="Genomic_DNA"/>
</dbReference>
<proteinExistence type="predicted"/>
<keyword evidence="2" id="KW-1185">Reference proteome</keyword>
<organism evidence="1 2">
    <name type="scientific">Hyaloscypha bicolor E</name>
    <dbReference type="NCBI Taxonomy" id="1095630"/>
    <lineage>
        <taxon>Eukaryota</taxon>
        <taxon>Fungi</taxon>
        <taxon>Dikarya</taxon>
        <taxon>Ascomycota</taxon>
        <taxon>Pezizomycotina</taxon>
        <taxon>Leotiomycetes</taxon>
        <taxon>Helotiales</taxon>
        <taxon>Hyaloscyphaceae</taxon>
        <taxon>Hyaloscypha</taxon>
        <taxon>Hyaloscypha bicolor</taxon>
    </lineage>
</organism>
<dbReference type="GeneID" id="36580294"/>
<dbReference type="RefSeq" id="XP_024738043.1">
    <property type="nucleotide sequence ID" value="XM_024872213.1"/>
</dbReference>
<protein>
    <submittedName>
        <fullName evidence="1">Uncharacterized protein</fullName>
    </submittedName>
</protein>
<accession>A0A2J6TDS1</accession>
<name>A0A2J6TDS1_9HELO</name>
<dbReference type="AlphaFoldDB" id="A0A2J6TDS1"/>
<dbReference type="InParanoid" id="A0A2J6TDS1"/>
<evidence type="ECO:0000313" key="1">
    <source>
        <dbReference type="EMBL" id="PMD61139.1"/>
    </source>
</evidence>
<dbReference type="OrthoDB" id="3525976at2759"/>
<reference evidence="1 2" key="1">
    <citation type="submission" date="2016-04" db="EMBL/GenBank/DDBJ databases">
        <title>A degradative enzymes factory behind the ericoid mycorrhizal symbiosis.</title>
        <authorList>
            <consortium name="DOE Joint Genome Institute"/>
            <person name="Martino E."/>
            <person name="Morin E."/>
            <person name="Grelet G."/>
            <person name="Kuo A."/>
            <person name="Kohler A."/>
            <person name="Daghino S."/>
            <person name="Barry K."/>
            <person name="Choi C."/>
            <person name="Cichocki N."/>
            <person name="Clum A."/>
            <person name="Copeland A."/>
            <person name="Hainaut M."/>
            <person name="Haridas S."/>
            <person name="Labutti K."/>
            <person name="Lindquist E."/>
            <person name="Lipzen A."/>
            <person name="Khouja H.-R."/>
            <person name="Murat C."/>
            <person name="Ohm R."/>
            <person name="Olson A."/>
            <person name="Spatafora J."/>
            <person name="Veneault-Fourrey C."/>
            <person name="Henrissat B."/>
            <person name="Grigoriev I."/>
            <person name="Martin F."/>
            <person name="Perotto S."/>
        </authorList>
    </citation>
    <scope>NUCLEOTIDE SEQUENCE [LARGE SCALE GENOMIC DNA]</scope>
    <source>
        <strain evidence="1 2">E</strain>
    </source>
</reference>
<dbReference type="Proteomes" id="UP000235371">
    <property type="component" value="Unassembled WGS sequence"/>
</dbReference>
<evidence type="ECO:0000313" key="2">
    <source>
        <dbReference type="Proteomes" id="UP000235371"/>
    </source>
</evidence>
<sequence>MLRRNIHLSPDVILAAMPKLSSSSIDPYTNHEKVSWVMNGAVQQPIGLHMVKPFSKIRGFHKQMGEVLRAVMELEGNVLHGTEREHAGIPSELEGDEVQCKEQDQADRLLDRIIKTSTRHLELHGEERHPEYSNAGIPRDVGSWIQQTSGRKLGGIISESW</sequence>